<dbReference type="EMBL" id="JAAGNX010000001">
    <property type="protein sequence ID" value="NDV61535.1"/>
    <property type="molecule type" value="Genomic_DNA"/>
</dbReference>
<organism evidence="7 8">
    <name type="scientific">Oceanipulchritudo coccoides</name>
    <dbReference type="NCBI Taxonomy" id="2706888"/>
    <lineage>
        <taxon>Bacteria</taxon>
        <taxon>Pseudomonadati</taxon>
        <taxon>Verrucomicrobiota</taxon>
        <taxon>Opitutia</taxon>
        <taxon>Puniceicoccales</taxon>
        <taxon>Oceanipulchritudinaceae</taxon>
        <taxon>Oceanipulchritudo</taxon>
    </lineage>
</organism>
<comment type="caution">
    <text evidence="7">The sequence shown here is derived from an EMBL/GenBank/DDBJ whole genome shotgun (WGS) entry which is preliminary data.</text>
</comment>
<dbReference type="Pfam" id="PF13886">
    <property type="entry name" value="TM7S3_TM198"/>
    <property type="match status" value="1"/>
</dbReference>
<keyword evidence="2 5" id="KW-0812">Transmembrane</keyword>
<reference evidence="7 8" key="1">
    <citation type="submission" date="2020-02" db="EMBL/GenBank/DDBJ databases">
        <title>Albibacoteraceae fam. nov., the first described family within the subdivision 4 Verrucomicrobia.</title>
        <authorList>
            <person name="Xi F."/>
        </authorList>
    </citation>
    <scope>NUCLEOTIDE SEQUENCE [LARGE SCALE GENOMIC DNA]</scope>
    <source>
        <strain evidence="7 8">CK1056</strain>
    </source>
</reference>
<dbReference type="InterPro" id="IPR025256">
    <property type="entry name" value="TM7S3/TM198-like_dom"/>
</dbReference>
<feature type="transmembrane region" description="Helical" evidence="5">
    <location>
        <begin position="7"/>
        <end position="28"/>
    </location>
</feature>
<evidence type="ECO:0000256" key="4">
    <source>
        <dbReference type="ARBA" id="ARBA00023136"/>
    </source>
</evidence>
<evidence type="ECO:0000259" key="6">
    <source>
        <dbReference type="Pfam" id="PF13886"/>
    </source>
</evidence>
<dbReference type="AlphaFoldDB" id="A0A6B2M187"/>
<evidence type="ECO:0000256" key="2">
    <source>
        <dbReference type="ARBA" id="ARBA00022692"/>
    </source>
</evidence>
<accession>A0A6B2M187</accession>
<feature type="transmembrane region" description="Helical" evidence="5">
    <location>
        <begin position="173"/>
        <end position="191"/>
    </location>
</feature>
<proteinExistence type="predicted"/>
<feature type="transmembrane region" description="Helical" evidence="5">
    <location>
        <begin position="59"/>
        <end position="86"/>
    </location>
</feature>
<keyword evidence="4 5" id="KW-0472">Membrane</keyword>
<keyword evidence="8" id="KW-1185">Reference proteome</keyword>
<feature type="transmembrane region" description="Helical" evidence="5">
    <location>
        <begin position="106"/>
        <end position="127"/>
    </location>
</feature>
<dbReference type="GO" id="GO:0016020">
    <property type="term" value="C:membrane"/>
    <property type="evidence" value="ECO:0007669"/>
    <property type="project" value="UniProtKB-SubCell"/>
</dbReference>
<gene>
    <name evidence="7" type="ORF">G0Q06_03645</name>
</gene>
<feature type="domain" description="TM7S3/TM198-like" evidence="6">
    <location>
        <begin position="18"/>
        <end position="192"/>
    </location>
</feature>
<evidence type="ECO:0000313" key="7">
    <source>
        <dbReference type="EMBL" id="NDV61535.1"/>
    </source>
</evidence>
<feature type="transmembrane region" description="Helical" evidence="5">
    <location>
        <begin position="134"/>
        <end position="153"/>
    </location>
</feature>
<dbReference type="RefSeq" id="WP_163962563.1">
    <property type="nucleotide sequence ID" value="NZ_JAAGNX010000001.1"/>
</dbReference>
<evidence type="ECO:0000256" key="5">
    <source>
        <dbReference type="SAM" id="Phobius"/>
    </source>
</evidence>
<sequence length="197" mass="20861">MPQIPDYYLPLVYGGAGILGLISCFFGYRLFKLIVISILAVAGAATLAWAGFEYGEQPVLWSAGGLVIGAIVGGVLALFFYSLAVATMGALFAATSLMPWVQGFDIWMQWSILGVACILAAFIATMVTNLMIQLASAMLGASLLVLSVLYFTTGQTIHQAIQDGEDWTLILDMDLTVAGAALGIGLLGFLIQRRGAK</sequence>
<evidence type="ECO:0000313" key="8">
    <source>
        <dbReference type="Proteomes" id="UP000478417"/>
    </source>
</evidence>
<evidence type="ECO:0000256" key="1">
    <source>
        <dbReference type="ARBA" id="ARBA00004141"/>
    </source>
</evidence>
<keyword evidence="3 5" id="KW-1133">Transmembrane helix</keyword>
<protein>
    <submittedName>
        <fullName evidence="7">TMEM198/TM7SF3 family protein</fullName>
    </submittedName>
</protein>
<feature type="transmembrane region" description="Helical" evidence="5">
    <location>
        <begin position="34"/>
        <end position="52"/>
    </location>
</feature>
<name>A0A6B2M187_9BACT</name>
<comment type="subcellular location">
    <subcellularLocation>
        <location evidence="1">Membrane</location>
        <topology evidence="1">Multi-pass membrane protein</topology>
    </subcellularLocation>
</comment>
<evidence type="ECO:0000256" key="3">
    <source>
        <dbReference type="ARBA" id="ARBA00022989"/>
    </source>
</evidence>
<dbReference type="Proteomes" id="UP000478417">
    <property type="component" value="Unassembled WGS sequence"/>
</dbReference>